<organism evidence="3 4">
    <name type="scientific">Amaricoccus macauensis</name>
    <dbReference type="NCBI Taxonomy" id="57001"/>
    <lineage>
        <taxon>Bacteria</taxon>
        <taxon>Pseudomonadati</taxon>
        <taxon>Pseudomonadota</taxon>
        <taxon>Alphaproteobacteria</taxon>
        <taxon>Rhodobacterales</taxon>
        <taxon>Paracoccaceae</taxon>
        <taxon>Amaricoccus</taxon>
    </lineage>
</organism>
<evidence type="ECO:0000313" key="4">
    <source>
        <dbReference type="Proteomes" id="UP000549457"/>
    </source>
</evidence>
<sequence>MPSVPELLRRGAQAPVWVSAVDAVMGEDWAHLELGRGSAVRPPVDEGRRAGARRRASIGGVLSPNPQALVKLIGSGGTATARGLRAQMDYLSRQGDVPLVSSESTFGTELGVGDAAQIAAAWGLPDTDRGGADRTAHFVVSFPQGTDPDAAERAGRAWAVALFDSGAYGDRWDYYTAFHKDTAYPHIHVVVGRRGLDEGQWLRVSSRGELTFDRLREVQVAVAAREGIALTGTTRLSRGVHDRPVPDAEYRRARAEGREAVAPAHTEASAIATAAEILDYARDYQGAAASIAGQAPELARRLEAAAATILAGQELVVELAAERAAAPRLTPEEAIRMAETIEQLQAEVRQNFVELEADVRSVENPAKRAEFLRELAGLKAEAAPFIRDDIGLQGYREDAPHADYRGLAVPAGDARTAAIKAEADREVARLAERFGLQPEATLARFSAKTVSVGLGRDYRAEELAERAADREARGQPAERVDEATSELADFHRRAGTIYREAAARVRAIERADPRGAPDLGSRRDAAGGLAQARGGEGRATPPASRDDDVPDGRGKPERTGRRRERDDDDRSR</sequence>
<accession>A0A840SN66</accession>
<keyword evidence="3" id="KW-0255">Endonuclease</keyword>
<reference evidence="3 4" key="1">
    <citation type="submission" date="2020-08" db="EMBL/GenBank/DDBJ databases">
        <title>Genomic Encyclopedia of Type Strains, Phase IV (KMG-IV): sequencing the most valuable type-strain genomes for metagenomic binning, comparative biology and taxonomic classification.</title>
        <authorList>
            <person name="Goeker M."/>
        </authorList>
    </citation>
    <scope>NUCLEOTIDE SEQUENCE [LARGE SCALE GENOMIC DNA]</scope>
    <source>
        <strain evidence="3 4">DSM 101730</strain>
    </source>
</reference>
<evidence type="ECO:0000313" key="3">
    <source>
        <dbReference type="EMBL" id="MBB5224519.1"/>
    </source>
</evidence>
<dbReference type="InterPro" id="IPR005094">
    <property type="entry name" value="Endonuclease_MobA/VirD2"/>
</dbReference>
<dbReference type="GO" id="GO:0004519">
    <property type="term" value="F:endonuclease activity"/>
    <property type="evidence" value="ECO:0007669"/>
    <property type="project" value="UniProtKB-KW"/>
</dbReference>
<keyword evidence="3" id="KW-0540">Nuclease</keyword>
<evidence type="ECO:0000256" key="1">
    <source>
        <dbReference type="SAM" id="MobiDB-lite"/>
    </source>
</evidence>
<keyword evidence="4" id="KW-1185">Reference proteome</keyword>
<dbReference type="AlphaFoldDB" id="A0A840SN66"/>
<keyword evidence="3" id="KW-0378">Hydrolase</keyword>
<gene>
    <name evidence="3" type="ORF">HNP73_004490</name>
</gene>
<feature type="compositionally biased region" description="Basic and acidic residues" evidence="1">
    <location>
        <begin position="512"/>
        <end position="525"/>
    </location>
</feature>
<name>A0A840SN66_9RHOB</name>
<proteinExistence type="predicted"/>
<comment type="caution">
    <text evidence="3">The sequence shown here is derived from an EMBL/GenBank/DDBJ whole genome shotgun (WGS) entry which is preliminary data.</text>
</comment>
<feature type="compositionally biased region" description="Basic and acidic residues" evidence="1">
    <location>
        <begin position="544"/>
        <end position="572"/>
    </location>
</feature>
<dbReference type="RefSeq" id="WP_184155361.1">
    <property type="nucleotide sequence ID" value="NZ_JACHFM010000009.1"/>
</dbReference>
<dbReference type="EMBL" id="JACHFM010000009">
    <property type="protein sequence ID" value="MBB5224519.1"/>
    <property type="molecule type" value="Genomic_DNA"/>
</dbReference>
<feature type="region of interest" description="Disordered" evidence="1">
    <location>
        <begin position="512"/>
        <end position="572"/>
    </location>
</feature>
<protein>
    <submittedName>
        <fullName evidence="3">Type IV secretion system T-DNA border endonuclease VirD2</fullName>
    </submittedName>
</protein>
<evidence type="ECO:0000259" key="2">
    <source>
        <dbReference type="Pfam" id="PF03432"/>
    </source>
</evidence>
<dbReference type="Proteomes" id="UP000549457">
    <property type="component" value="Unassembled WGS sequence"/>
</dbReference>
<dbReference type="Pfam" id="PF03432">
    <property type="entry name" value="Relaxase"/>
    <property type="match status" value="1"/>
</dbReference>
<feature type="domain" description="MobA/VirD2-like nuclease" evidence="2">
    <location>
        <begin position="131"/>
        <end position="207"/>
    </location>
</feature>